<dbReference type="PANTHER" id="PTHR35563:SF2">
    <property type="entry name" value="BARREL METAL-DEPENDENT HYDROLASE, PUTATIVE (AFU_ORTHOLOGUE AFUA_1G16240)-RELATED"/>
    <property type="match status" value="1"/>
</dbReference>
<dbReference type="SUPFAM" id="SSF51556">
    <property type="entry name" value="Metallo-dependent hydrolases"/>
    <property type="match status" value="1"/>
</dbReference>
<evidence type="ECO:0000259" key="1">
    <source>
        <dbReference type="Pfam" id="PF04909"/>
    </source>
</evidence>
<dbReference type="Proteomes" id="UP000030466">
    <property type="component" value="Unassembled WGS sequence"/>
</dbReference>
<dbReference type="InterPro" id="IPR032466">
    <property type="entry name" value="Metal_Hydrolase"/>
</dbReference>
<dbReference type="GO" id="GO:0016787">
    <property type="term" value="F:hydrolase activity"/>
    <property type="evidence" value="ECO:0007669"/>
    <property type="project" value="InterPro"/>
</dbReference>
<dbReference type="AlphaFoldDB" id="A0A0A6VN83"/>
<name>A0A0A6VN83_KOCRO</name>
<dbReference type="InterPro" id="IPR006680">
    <property type="entry name" value="Amidohydro-rel"/>
</dbReference>
<organism evidence="2 3">
    <name type="scientific">Kocuria rosea subsp. polaris</name>
    <dbReference type="NCBI Taxonomy" id="136273"/>
    <lineage>
        <taxon>Bacteria</taxon>
        <taxon>Bacillati</taxon>
        <taxon>Actinomycetota</taxon>
        <taxon>Actinomycetes</taxon>
        <taxon>Micrococcales</taxon>
        <taxon>Micrococcaceae</taxon>
        <taxon>Kocuria</taxon>
    </lineage>
</organism>
<dbReference type="PANTHER" id="PTHR35563">
    <property type="entry name" value="BARREL METAL-DEPENDENT HYDROLASE, PUTATIVE (AFU_ORTHOLOGUE AFUA_1G16240)-RELATED"/>
    <property type="match status" value="1"/>
</dbReference>
<keyword evidence="3" id="KW-1185">Reference proteome</keyword>
<evidence type="ECO:0000313" key="2">
    <source>
        <dbReference type="EMBL" id="KHD96545.1"/>
    </source>
</evidence>
<protein>
    <recommendedName>
        <fullName evidence="1">Amidohydrolase-related domain-containing protein</fullName>
    </recommendedName>
</protein>
<feature type="domain" description="Amidohydrolase-related" evidence="1">
    <location>
        <begin position="9"/>
        <end position="266"/>
    </location>
</feature>
<dbReference type="Pfam" id="PF04909">
    <property type="entry name" value="Amidohydro_2"/>
    <property type="match status" value="1"/>
</dbReference>
<gene>
    <name evidence="2" type="ORF">GY22_14680</name>
</gene>
<dbReference type="Gene3D" id="3.20.20.140">
    <property type="entry name" value="Metal-dependent hydrolases"/>
    <property type="match status" value="1"/>
</dbReference>
<accession>A0A0A6VN83</accession>
<dbReference type="InterPro" id="IPR052358">
    <property type="entry name" value="Aro_Compnd_Degr_Hydrolases"/>
</dbReference>
<reference evidence="2 3" key="1">
    <citation type="journal article" date="2003" name="Int. J. Syst. Evol. Microbiol.">
        <title>Kocuria polaris sp. nov., an orange-pigmented psychrophilic bacterium isolated from an Antarctic cyanobacterial mat sample.</title>
        <authorList>
            <person name="Reddy G.S."/>
            <person name="Prakash J.S."/>
            <person name="Prabahar V."/>
            <person name="Matsumoto G.I."/>
            <person name="Stackebrandt E."/>
            <person name="Shivaji S."/>
        </authorList>
    </citation>
    <scope>NUCLEOTIDE SEQUENCE [LARGE SCALE GENOMIC DNA]</scope>
    <source>
        <strain evidence="2 3">CMS 76or</strain>
    </source>
</reference>
<dbReference type="OrthoDB" id="5450317at2"/>
<dbReference type="RefSeq" id="WP_035929360.1">
    <property type="nucleotide sequence ID" value="NZ_JSUH01000015.1"/>
</dbReference>
<proteinExistence type="predicted"/>
<sequence length="277" mass="30111">MTDLPSHAVDAHAHVFEPGLATVRDARYVPAYAAPLEQYLARLDEHGLERGVLVQPSFLGTDNSYLLAALAREPERLRGVIVVDHDRPAADLTEDRVAELHAAGVRGVRLNLLGHTAPDLGGLGWQEATARMARWGWHLEIQALGSQWSQLGPPLVGLDCAVVVDHLGLPRAEHPDAAQAVLELAAQEHVWVKVSGHYRSPAGQAEAMLAALLERGAGHRLVFGSDWPHTRHEEHPYADVLDWTRAQAGQDLLHGMLTAQPAELFGWPATTLATPTI</sequence>
<dbReference type="EMBL" id="JSUH01000015">
    <property type="protein sequence ID" value="KHD96545.1"/>
    <property type="molecule type" value="Genomic_DNA"/>
</dbReference>
<evidence type="ECO:0000313" key="3">
    <source>
        <dbReference type="Proteomes" id="UP000030466"/>
    </source>
</evidence>
<comment type="caution">
    <text evidence="2">The sequence shown here is derived from an EMBL/GenBank/DDBJ whole genome shotgun (WGS) entry which is preliminary data.</text>
</comment>